<dbReference type="PANTHER" id="PTHR30146:SF95">
    <property type="entry name" value="RIBOSE OPERON REPRESSOR"/>
    <property type="match status" value="1"/>
</dbReference>
<dbReference type="InterPro" id="IPR000843">
    <property type="entry name" value="HTH_LacI"/>
</dbReference>
<dbReference type="Gene3D" id="1.10.260.40">
    <property type="entry name" value="lambda repressor-like DNA-binding domains"/>
    <property type="match status" value="1"/>
</dbReference>
<evidence type="ECO:0000256" key="3">
    <source>
        <dbReference type="ARBA" id="ARBA00023125"/>
    </source>
</evidence>
<evidence type="ECO:0000313" key="7">
    <source>
        <dbReference type="Proteomes" id="UP000264036"/>
    </source>
</evidence>
<feature type="domain" description="HTH lacI-type" evidence="5">
    <location>
        <begin position="5"/>
        <end position="59"/>
    </location>
</feature>
<keyword evidence="3" id="KW-0238">DNA-binding</keyword>
<dbReference type="AlphaFoldDB" id="A0A356LMB2"/>
<name>A0A356LMB2_9BURK</name>
<dbReference type="Pfam" id="PF13377">
    <property type="entry name" value="Peripla_BP_3"/>
    <property type="match status" value="1"/>
</dbReference>
<dbReference type="SUPFAM" id="SSF47413">
    <property type="entry name" value="lambda repressor-like DNA-binding domains"/>
    <property type="match status" value="1"/>
</dbReference>
<evidence type="ECO:0000313" key="6">
    <source>
        <dbReference type="EMBL" id="HBP32034.1"/>
    </source>
</evidence>
<gene>
    <name evidence="6" type="ORF">DD666_21815</name>
</gene>
<evidence type="ECO:0000256" key="1">
    <source>
        <dbReference type="ARBA" id="ARBA00022491"/>
    </source>
</evidence>
<dbReference type="Pfam" id="PF00356">
    <property type="entry name" value="LacI"/>
    <property type="match status" value="1"/>
</dbReference>
<dbReference type="InterPro" id="IPR028082">
    <property type="entry name" value="Peripla_BP_I"/>
</dbReference>
<dbReference type="GO" id="GO:0003700">
    <property type="term" value="F:DNA-binding transcription factor activity"/>
    <property type="evidence" value="ECO:0007669"/>
    <property type="project" value="TreeGrafter"/>
</dbReference>
<comment type="caution">
    <text evidence="6">The sequence shown here is derived from an EMBL/GenBank/DDBJ whole genome shotgun (WGS) entry which is preliminary data.</text>
</comment>
<protein>
    <submittedName>
        <fullName evidence="6">LacI family transcriptional regulator</fullName>
    </submittedName>
</protein>
<reference evidence="6 7" key="1">
    <citation type="journal article" date="2018" name="Nat. Biotechnol.">
        <title>A standardized bacterial taxonomy based on genome phylogeny substantially revises the tree of life.</title>
        <authorList>
            <person name="Parks D.H."/>
            <person name="Chuvochina M."/>
            <person name="Waite D.W."/>
            <person name="Rinke C."/>
            <person name="Skarshewski A."/>
            <person name="Chaumeil P.A."/>
            <person name="Hugenholtz P."/>
        </authorList>
    </citation>
    <scope>NUCLEOTIDE SEQUENCE [LARGE SCALE GENOMIC DNA]</scope>
    <source>
        <strain evidence="6">UBA10707</strain>
    </source>
</reference>
<dbReference type="CDD" id="cd01392">
    <property type="entry name" value="HTH_LacI"/>
    <property type="match status" value="1"/>
</dbReference>
<dbReference type="SMART" id="SM00354">
    <property type="entry name" value="HTH_LACI"/>
    <property type="match status" value="1"/>
</dbReference>
<accession>A0A356LMB2</accession>
<dbReference type="InterPro" id="IPR046335">
    <property type="entry name" value="LacI/GalR-like_sensor"/>
</dbReference>
<keyword evidence="1" id="KW-0678">Repressor</keyword>
<evidence type="ECO:0000256" key="4">
    <source>
        <dbReference type="ARBA" id="ARBA00023163"/>
    </source>
</evidence>
<keyword evidence="2" id="KW-0805">Transcription regulation</keyword>
<dbReference type="SUPFAM" id="SSF53822">
    <property type="entry name" value="Periplasmic binding protein-like I"/>
    <property type="match status" value="1"/>
</dbReference>
<evidence type="ECO:0000259" key="5">
    <source>
        <dbReference type="PROSITE" id="PS50932"/>
    </source>
</evidence>
<proteinExistence type="predicted"/>
<dbReference type="EMBL" id="DOEK01000047">
    <property type="protein sequence ID" value="HBP32034.1"/>
    <property type="molecule type" value="Genomic_DNA"/>
</dbReference>
<dbReference type="PANTHER" id="PTHR30146">
    <property type="entry name" value="LACI-RELATED TRANSCRIPTIONAL REPRESSOR"/>
    <property type="match status" value="1"/>
</dbReference>
<dbReference type="InterPro" id="IPR010982">
    <property type="entry name" value="Lambda_DNA-bd_dom_sf"/>
</dbReference>
<sequence>MKTAPRAQDVADLAQVSQSAVSRTFTPGASVSESTRNKVLAAAQRLGYRPNALARSLITRQSRIVALVMSYLENQFYPLVIEKLSQKLQKQGYHVLMFIADIDEGADGVLADILQYQVEGIVMASTMLSPTLAKSCSDLGVPVVQFNRISDLGGLTRYATSSVTSDNAAGGRLAAELLVARGYKRIAFLAGLEDSSTSLERERGFKQALANLGTGVSYRDTGHYSFHGAQEAMRRLFAHADRPDAVFVANDHMAIAAMDVLRQEFCLRVPEDVGVIGFDDVPQASWGAYQLTTVYQRVEPMVDATVELLLEQMRGEVRAREIVVPCMLVERKTVRPAT</sequence>
<evidence type="ECO:0000256" key="2">
    <source>
        <dbReference type="ARBA" id="ARBA00023015"/>
    </source>
</evidence>
<organism evidence="6 7">
    <name type="scientific">Advenella kashmirensis</name>
    <dbReference type="NCBI Taxonomy" id="310575"/>
    <lineage>
        <taxon>Bacteria</taxon>
        <taxon>Pseudomonadati</taxon>
        <taxon>Pseudomonadota</taxon>
        <taxon>Betaproteobacteria</taxon>
        <taxon>Burkholderiales</taxon>
        <taxon>Alcaligenaceae</taxon>
    </lineage>
</organism>
<dbReference type="GO" id="GO:0000976">
    <property type="term" value="F:transcription cis-regulatory region binding"/>
    <property type="evidence" value="ECO:0007669"/>
    <property type="project" value="TreeGrafter"/>
</dbReference>
<dbReference type="PROSITE" id="PS50932">
    <property type="entry name" value="HTH_LACI_2"/>
    <property type="match status" value="1"/>
</dbReference>
<keyword evidence="4" id="KW-0804">Transcription</keyword>
<dbReference type="CDD" id="cd06278">
    <property type="entry name" value="PBP1_LacI-like"/>
    <property type="match status" value="1"/>
</dbReference>
<dbReference type="Proteomes" id="UP000264036">
    <property type="component" value="Unassembled WGS sequence"/>
</dbReference>
<dbReference type="Gene3D" id="3.40.50.2300">
    <property type="match status" value="2"/>
</dbReference>